<dbReference type="GO" id="GO:0005886">
    <property type="term" value="C:plasma membrane"/>
    <property type="evidence" value="ECO:0007669"/>
    <property type="project" value="UniProtKB-SubCell"/>
</dbReference>
<feature type="transmembrane region" description="Helical" evidence="1">
    <location>
        <begin position="139"/>
        <end position="162"/>
    </location>
</feature>
<evidence type="ECO:0000313" key="3">
    <source>
        <dbReference type="Proteomes" id="UP001596417"/>
    </source>
</evidence>
<dbReference type="EMBL" id="JBHTAX010000001">
    <property type="protein sequence ID" value="MFC7191783.1"/>
    <property type="molecule type" value="Genomic_DNA"/>
</dbReference>
<organism evidence="2 3">
    <name type="scientific">Halocatena marina</name>
    <dbReference type="NCBI Taxonomy" id="2934937"/>
    <lineage>
        <taxon>Archaea</taxon>
        <taxon>Methanobacteriati</taxon>
        <taxon>Methanobacteriota</taxon>
        <taxon>Stenosarchaea group</taxon>
        <taxon>Halobacteria</taxon>
        <taxon>Halobacteriales</taxon>
        <taxon>Natronomonadaceae</taxon>
        <taxon>Halocatena</taxon>
    </lineage>
</organism>
<comment type="caution">
    <text evidence="2">The sequence shown here is derived from an EMBL/GenBank/DDBJ whole genome shotgun (WGS) entry which is preliminary data.</text>
</comment>
<keyword evidence="1" id="KW-0472">Membrane</keyword>
<evidence type="ECO:0000256" key="1">
    <source>
        <dbReference type="SAM" id="Phobius"/>
    </source>
</evidence>
<feature type="transmembrane region" description="Helical" evidence="1">
    <location>
        <begin position="252"/>
        <end position="269"/>
    </location>
</feature>
<keyword evidence="3" id="KW-1185">Reference proteome</keyword>
<dbReference type="RefSeq" id="WP_248903623.1">
    <property type="nucleotide sequence ID" value="NZ_CP109979.1"/>
</dbReference>
<accession>A0ABD5YVL5</accession>
<proteinExistence type="predicted"/>
<dbReference type="GeneID" id="76201564"/>
<dbReference type="PANTHER" id="PTHR43471">
    <property type="entry name" value="ABC TRANSPORTER PERMEASE"/>
    <property type="match status" value="1"/>
</dbReference>
<feature type="transmembrane region" description="Helical" evidence="1">
    <location>
        <begin position="20"/>
        <end position="39"/>
    </location>
</feature>
<feature type="transmembrane region" description="Helical" evidence="1">
    <location>
        <begin position="113"/>
        <end position="133"/>
    </location>
</feature>
<reference evidence="2 3" key="1">
    <citation type="journal article" date="2019" name="Int. J. Syst. Evol. Microbiol.">
        <title>The Global Catalogue of Microorganisms (GCM) 10K type strain sequencing project: providing services to taxonomists for standard genome sequencing and annotation.</title>
        <authorList>
            <consortium name="The Broad Institute Genomics Platform"/>
            <consortium name="The Broad Institute Genome Sequencing Center for Infectious Disease"/>
            <person name="Wu L."/>
            <person name="Ma J."/>
        </authorList>
    </citation>
    <scope>NUCLEOTIDE SEQUENCE [LARGE SCALE GENOMIC DNA]</scope>
    <source>
        <strain evidence="2 3">RDMS1</strain>
    </source>
</reference>
<feature type="transmembrane region" description="Helical" evidence="1">
    <location>
        <begin position="59"/>
        <end position="80"/>
    </location>
</feature>
<evidence type="ECO:0000313" key="2">
    <source>
        <dbReference type="EMBL" id="MFC7191783.1"/>
    </source>
</evidence>
<dbReference type="AlphaFoldDB" id="A0ABD5YVL5"/>
<name>A0ABD5YVL5_9EURY</name>
<keyword evidence="1" id="KW-1133">Transmembrane helix</keyword>
<dbReference type="PANTHER" id="PTHR43471:SF1">
    <property type="entry name" value="ABC TRANSPORTER PERMEASE PROTEIN NOSY-RELATED"/>
    <property type="match status" value="1"/>
</dbReference>
<dbReference type="Pfam" id="PF12679">
    <property type="entry name" value="ABC2_membrane_2"/>
    <property type="match status" value="1"/>
</dbReference>
<feature type="transmembrane region" description="Helical" evidence="1">
    <location>
        <begin position="174"/>
        <end position="198"/>
    </location>
</feature>
<protein>
    <submittedName>
        <fullName evidence="2">ABC transporter permease</fullName>
    </submittedName>
</protein>
<gene>
    <name evidence="2" type="ORF">ACFQL7_19675</name>
</gene>
<sequence length="279" mass="30148">MSWSVIAEKDFQDAIRSKVLWGLSVLFILFAAGAAFAYSQIQGLQQGGPGLSSIGLLNFLQGPVGFLVPIIGLLLGYKALSGEVETGSIKLLLSLPHNRTNVILGKLLGRTSVLAISAVVGFAAATVVLLAFYPELSPVSYGLFILLTIVFGAVYVSIGLGISALTKSTSKAAAGIFGMFILFNVLWQWIGFGIHYVLNGTIFFRQPPDWFLLFIRLSPNGAFNGTLSVLLDPTNPMANMMSQSGDPFYLSAWFAFLILLCWIALPIGFGNLRFQRLDL</sequence>
<keyword evidence="1" id="KW-0812">Transmembrane</keyword>
<dbReference type="Proteomes" id="UP001596417">
    <property type="component" value="Unassembled WGS sequence"/>
</dbReference>